<dbReference type="Pfam" id="PF06580">
    <property type="entry name" value="His_kinase"/>
    <property type="match status" value="1"/>
</dbReference>
<sequence length="781" mass="88318">MPKFTTEMRAIILYIILSLGLTSTVMAQSNESRKTNSERTTMVLEGRVISDKKQPVSGVNIEGPMGRYATTDLQGYFKIPANLGDEIIIRRSDFETVYYTIRSYDKIEIQVIDDLSQKERLKSLSYEVLMDSAQVYLKKDAQKTADFLIAALSNNSSGISTSKEARAYETLGDLYIFNKQADLAITNYRAAIKSENTAQRQLKLGQSLQSNGNYQEAIKILEALTVNERSIKTSSNRSTGLSTQQIVTAYTTLGNIYEITNNTEAALKNHKAALQTAQTNNLKALLPQLNTNIANVYNATGQVTTAESYYSNAIQDSKNEGIISNVVTQSATADFYNSNQQYDKEIALRKKNIELIDKASTAKRKATVTNLETPSSSNIIEMEDTIMEDLEVGAPIDTPVDNVTTAYSKQKEQLKIAEAYKATNNFVEAIASFENSFKEASANDDLDTKKEAARNLYKLYRTNGNTAKSLKYNEIYIETVDRLYEQKEQEIALNTRKAQDLVNRQTRILTLEKDRELTENRIALINTERELTQQVNNRQRWIIYSLVALSLLLISLAYFMWRNNKQQRINNHLLALKSLRSQMNPHFIFNALNSVNSYIAMNDERAANKYLADFSKLMRSVLENSELDFIPLEKETELLGLYLKLEHERFKDKFDYEFIVDPLLEGTSLQVPPMLLQPIIENAVWHGLRYKDEKGFLKVAFAKAENEIIVTITDNGIGRAKSKELKTEHQKKRESKGLGNVMNRVALLNELHDCQIEMIVNDAGLSPDIGTAVTVKMIVSN</sequence>
<dbReference type="PANTHER" id="PTHR34220:SF7">
    <property type="entry name" value="SENSOR HISTIDINE KINASE YPDA"/>
    <property type="match status" value="1"/>
</dbReference>
<dbReference type="InterPro" id="IPR036890">
    <property type="entry name" value="HATPase_C_sf"/>
</dbReference>
<evidence type="ECO:0000313" key="5">
    <source>
        <dbReference type="Proteomes" id="UP000239997"/>
    </source>
</evidence>
<gene>
    <name evidence="4" type="ORF">LY02_00728</name>
</gene>
<dbReference type="InterPro" id="IPR011990">
    <property type="entry name" value="TPR-like_helical_dom_sf"/>
</dbReference>
<feature type="transmembrane region" description="Helical" evidence="2">
    <location>
        <begin position="541"/>
        <end position="561"/>
    </location>
</feature>
<dbReference type="PROSITE" id="PS50005">
    <property type="entry name" value="TPR"/>
    <property type="match status" value="1"/>
</dbReference>
<accession>A0ABX5EB72</accession>
<dbReference type="EMBL" id="PVNA01000001">
    <property type="protein sequence ID" value="PRX15511.1"/>
    <property type="molecule type" value="Genomic_DNA"/>
</dbReference>
<name>A0ABX5EB72_NONUL</name>
<keyword evidence="5" id="KW-1185">Reference proteome</keyword>
<keyword evidence="2" id="KW-0472">Membrane</keyword>
<evidence type="ECO:0000313" key="4">
    <source>
        <dbReference type="EMBL" id="PRX15511.1"/>
    </source>
</evidence>
<feature type="domain" description="Signal transduction histidine kinase internal region" evidence="3">
    <location>
        <begin position="576"/>
        <end position="654"/>
    </location>
</feature>
<dbReference type="Pfam" id="PF13181">
    <property type="entry name" value="TPR_8"/>
    <property type="match status" value="1"/>
</dbReference>
<evidence type="ECO:0000256" key="1">
    <source>
        <dbReference type="PROSITE-ProRule" id="PRU00339"/>
    </source>
</evidence>
<dbReference type="InterPro" id="IPR010559">
    <property type="entry name" value="Sig_transdc_His_kin_internal"/>
</dbReference>
<keyword evidence="1" id="KW-0802">TPR repeat</keyword>
<dbReference type="Gene3D" id="3.30.565.10">
    <property type="entry name" value="Histidine kinase-like ATPase, C-terminal domain"/>
    <property type="match status" value="1"/>
</dbReference>
<organism evidence="4 5">
    <name type="scientific">Nonlabens ulvanivorans</name>
    <name type="common">Persicivirga ulvanivorans</name>
    <dbReference type="NCBI Taxonomy" id="906888"/>
    <lineage>
        <taxon>Bacteria</taxon>
        <taxon>Pseudomonadati</taxon>
        <taxon>Bacteroidota</taxon>
        <taxon>Flavobacteriia</taxon>
        <taxon>Flavobacteriales</taxon>
        <taxon>Flavobacteriaceae</taxon>
        <taxon>Nonlabens</taxon>
    </lineage>
</organism>
<dbReference type="Proteomes" id="UP000239997">
    <property type="component" value="Unassembled WGS sequence"/>
</dbReference>
<keyword evidence="2" id="KW-1133">Transmembrane helix</keyword>
<comment type="caution">
    <text evidence="4">The sequence shown here is derived from an EMBL/GenBank/DDBJ whole genome shotgun (WGS) entry which is preliminary data.</text>
</comment>
<dbReference type="InterPro" id="IPR019734">
    <property type="entry name" value="TPR_rpt"/>
</dbReference>
<dbReference type="Gene3D" id="1.25.40.10">
    <property type="entry name" value="Tetratricopeptide repeat domain"/>
    <property type="match status" value="2"/>
</dbReference>
<feature type="repeat" description="TPR" evidence="1">
    <location>
        <begin position="247"/>
        <end position="280"/>
    </location>
</feature>
<proteinExistence type="predicted"/>
<dbReference type="InterPro" id="IPR050640">
    <property type="entry name" value="Bact_2-comp_sensor_kinase"/>
</dbReference>
<dbReference type="SUPFAM" id="SSF48452">
    <property type="entry name" value="TPR-like"/>
    <property type="match status" value="2"/>
</dbReference>
<reference evidence="4 5" key="1">
    <citation type="submission" date="2018-03" db="EMBL/GenBank/DDBJ databases">
        <title>Genomic Encyclopedia of Archaeal and Bacterial Type Strains, Phase II (KMG-II): from individual species to whole genera.</title>
        <authorList>
            <person name="Goeker M."/>
        </authorList>
    </citation>
    <scope>NUCLEOTIDE SEQUENCE [LARGE SCALE GENOMIC DNA]</scope>
    <source>
        <strain evidence="4 5">DSM 22727</strain>
    </source>
</reference>
<dbReference type="SUPFAM" id="SSF55874">
    <property type="entry name" value="ATPase domain of HSP90 chaperone/DNA topoisomerase II/histidine kinase"/>
    <property type="match status" value="1"/>
</dbReference>
<evidence type="ECO:0000259" key="3">
    <source>
        <dbReference type="Pfam" id="PF06580"/>
    </source>
</evidence>
<evidence type="ECO:0000256" key="2">
    <source>
        <dbReference type="SAM" id="Phobius"/>
    </source>
</evidence>
<dbReference type="PANTHER" id="PTHR34220">
    <property type="entry name" value="SENSOR HISTIDINE KINASE YPDA"/>
    <property type="match status" value="1"/>
</dbReference>
<dbReference type="SMART" id="SM00028">
    <property type="entry name" value="TPR"/>
    <property type="match status" value="4"/>
</dbReference>
<protein>
    <submittedName>
        <fullName evidence="4">Tetratricopeptide repeat protein</fullName>
    </submittedName>
</protein>
<keyword evidence="2" id="KW-0812">Transmembrane</keyword>